<evidence type="ECO:0000259" key="8">
    <source>
        <dbReference type="PROSITE" id="PS50089"/>
    </source>
</evidence>
<dbReference type="GO" id="GO:0016567">
    <property type="term" value="P:protein ubiquitination"/>
    <property type="evidence" value="ECO:0007669"/>
    <property type="project" value="InterPro"/>
</dbReference>
<feature type="region of interest" description="Disordered" evidence="7">
    <location>
        <begin position="249"/>
        <end position="369"/>
    </location>
</feature>
<dbReference type="GO" id="GO:0005634">
    <property type="term" value="C:nucleus"/>
    <property type="evidence" value="ECO:0007669"/>
    <property type="project" value="UniProtKB-SubCell"/>
</dbReference>
<feature type="region of interest" description="Disordered" evidence="7">
    <location>
        <begin position="75"/>
        <end position="163"/>
    </location>
</feature>
<accession>A0A267DVF1</accession>
<keyword evidence="3 6" id="KW-0863">Zinc-finger</keyword>
<dbReference type="PROSITE" id="PS50089">
    <property type="entry name" value="ZF_RING_2"/>
    <property type="match status" value="1"/>
</dbReference>
<dbReference type="STRING" id="282301.A0A267DVF1"/>
<keyword evidence="2" id="KW-0479">Metal-binding</keyword>
<feature type="compositionally biased region" description="Basic and acidic residues" evidence="7">
    <location>
        <begin position="101"/>
        <end position="122"/>
    </location>
</feature>
<dbReference type="SUPFAM" id="SSF57850">
    <property type="entry name" value="RING/U-box"/>
    <property type="match status" value="1"/>
</dbReference>
<dbReference type="Proteomes" id="UP000215902">
    <property type="component" value="Unassembled WGS sequence"/>
</dbReference>
<dbReference type="GO" id="GO:0006511">
    <property type="term" value="P:ubiquitin-dependent protein catabolic process"/>
    <property type="evidence" value="ECO:0007669"/>
    <property type="project" value="TreeGrafter"/>
</dbReference>
<feature type="compositionally biased region" description="Low complexity" evidence="7">
    <location>
        <begin position="76"/>
        <end position="88"/>
    </location>
</feature>
<sequence>MSSTIHYRFKSNPSYDVIAFDGDSMGVLELKNAIRAKCGLRSVEYDLKLSTENGKVFTEEEESVEKGTHVLVVRAPPQQQQQQQKQRTPTPPPSLTVAGEANKDSDPSREDDVIGKKTDKTNAESAEQPSSASSPGDSADVKDDGGGDTEMPASSSGDVAEQAAPSNIQVPGEMLCPMCHRIMTDPQLIVCCGMSFCKACILKALASSGGGLCPSCRSEGNDQDSLVPNKNIREAIAAFRLRHPRVDSLLSATSGKPSPAASPARSVSPSAGAGQSPLAVAGKEDAEPLERAPTPASEQSEPKVEGKPAGAAEAKTRDDTPPLPAAPLRPTEDVAAQSQPNQHHQQQHHQQQHQQHHQHQPRQQARHMAPASIPAAFISGSGLPAAMPTVHQQHLQHPYMFEQRQQHQHHHQPMMHPQLPQQLHHHANPYGIPMQQQQQQQQQMPPAPQHIFASYVNPAAPSMMPHPQPQAPLMPNFASTVSQHQQLPSMQPQPPPMAVVAPHAHQLQQPVPPTQPPLKSTKKLSKSKSPTNNSQRRRRRRRTRSRSRSRSPPAAASSSSRRRHDRRVPVSPSSSRRHRNRRSRSRSRSPREQRRQQQQRRGGGRDGAEDSDRSSAAVAAAAAAAAAAAKRRGGTGGSGVDPSAFTKEAFDMFMKAFAEQMQQSGGKASGSSSGGVATSRRHRIGPIRPRQPLAISSVGEPRRSCKSRRNTRSRSSSESIETRSKPLPRCKRNARGIVLHRLHLLLGLPLLTRPPITVPAPAATERSGAVGKAAQLSRTKPRNLTNRALLTAESQSRKNLLQLNLPRKLLILLLLPSPSQKASRPMKSTLIATIATKIFERD</sequence>
<comment type="caution">
    <text evidence="10">The sequence shown here is derived from an EMBL/GenBank/DDBJ whole genome shotgun (WGS) entry which is preliminary data.</text>
</comment>
<dbReference type="PANTHER" id="PTHR15439:SF0">
    <property type="entry name" value="CELL DIVISION CYCLE AND APOPTOSIS REGULATOR PROTEIN 1-RELATED"/>
    <property type="match status" value="1"/>
</dbReference>
<evidence type="ECO:0000259" key="9">
    <source>
        <dbReference type="PROSITE" id="PS51282"/>
    </source>
</evidence>
<evidence type="ECO:0000256" key="6">
    <source>
        <dbReference type="PROSITE-ProRule" id="PRU00175"/>
    </source>
</evidence>
<dbReference type="AlphaFoldDB" id="A0A267DVF1"/>
<dbReference type="EMBL" id="NIVC01003106">
    <property type="protein sequence ID" value="PAA53290.1"/>
    <property type="molecule type" value="Genomic_DNA"/>
</dbReference>
<dbReference type="Gene3D" id="3.30.40.10">
    <property type="entry name" value="Zinc/RING finger domain, C3HC4 (zinc finger)"/>
    <property type="match status" value="1"/>
</dbReference>
<feature type="compositionally biased region" description="Basic residues" evidence="7">
    <location>
        <begin position="575"/>
        <end position="588"/>
    </location>
</feature>
<feature type="domain" description="RING-type" evidence="8">
    <location>
        <begin position="176"/>
        <end position="217"/>
    </location>
</feature>
<evidence type="ECO:0000256" key="5">
    <source>
        <dbReference type="ARBA" id="ARBA00023242"/>
    </source>
</evidence>
<dbReference type="PROSITE" id="PS51282">
    <property type="entry name" value="DWNN"/>
    <property type="match status" value="1"/>
</dbReference>
<keyword evidence="5" id="KW-0539">Nucleus</keyword>
<dbReference type="InterPro" id="IPR014891">
    <property type="entry name" value="DWNN_domain"/>
</dbReference>
<evidence type="ECO:0000256" key="4">
    <source>
        <dbReference type="ARBA" id="ARBA00022833"/>
    </source>
</evidence>
<dbReference type="GO" id="GO:0008270">
    <property type="term" value="F:zinc ion binding"/>
    <property type="evidence" value="ECO:0007669"/>
    <property type="project" value="UniProtKB-KW"/>
</dbReference>
<dbReference type="SMART" id="SM01180">
    <property type="entry name" value="DWNN"/>
    <property type="match status" value="1"/>
</dbReference>
<feature type="compositionally biased region" description="Basic residues" evidence="7">
    <location>
        <begin position="345"/>
        <end position="360"/>
    </location>
</feature>
<feature type="compositionally biased region" description="Basic residues" evidence="7">
    <location>
        <begin position="535"/>
        <end position="549"/>
    </location>
</feature>
<feature type="compositionally biased region" description="Low complexity" evidence="7">
    <location>
        <begin position="550"/>
        <end position="559"/>
    </location>
</feature>
<evidence type="ECO:0000313" key="11">
    <source>
        <dbReference type="Proteomes" id="UP000215902"/>
    </source>
</evidence>
<dbReference type="SMART" id="SM00504">
    <property type="entry name" value="Ubox"/>
    <property type="match status" value="1"/>
</dbReference>
<dbReference type="CDD" id="cd16620">
    <property type="entry name" value="vRING-HC-C4C4_RBBP6"/>
    <property type="match status" value="1"/>
</dbReference>
<dbReference type="Gene3D" id="3.10.20.90">
    <property type="entry name" value="Phosphatidylinositol 3-kinase Catalytic Subunit, Chain A, domain 1"/>
    <property type="match status" value="1"/>
</dbReference>
<evidence type="ECO:0000256" key="1">
    <source>
        <dbReference type="ARBA" id="ARBA00004123"/>
    </source>
</evidence>
<feature type="domain" description="DWNN" evidence="9">
    <location>
        <begin position="5"/>
        <end position="76"/>
    </location>
</feature>
<evidence type="ECO:0008006" key="12">
    <source>
        <dbReference type="Google" id="ProtNLM"/>
    </source>
</evidence>
<dbReference type="Pfam" id="PF08783">
    <property type="entry name" value="DWNN"/>
    <property type="match status" value="1"/>
</dbReference>
<feature type="compositionally biased region" description="Basic and acidic residues" evidence="7">
    <location>
        <begin position="603"/>
        <end position="613"/>
    </location>
</feature>
<evidence type="ECO:0000256" key="7">
    <source>
        <dbReference type="SAM" id="MobiDB-lite"/>
    </source>
</evidence>
<name>A0A267DVF1_9PLAT</name>
<reference evidence="10 11" key="1">
    <citation type="submission" date="2017-06" db="EMBL/GenBank/DDBJ databases">
        <title>A platform for efficient transgenesis in Macrostomum lignano, a flatworm model organism for stem cell research.</title>
        <authorList>
            <person name="Berezikov E."/>
        </authorList>
    </citation>
    <scope>NUCLEOTIDE SEQUENCE [LARGE SCALE GENOMIC DNA]</scope>
    <source>
        <strain evidence="10">DV1</strain>
        <tissue evidence="10">Whole organism</tissue>
    </source>
</reference>
<dbReference type="Pfam" id="PF04564">
    <property type="entry name" value="U-box"/>
    <property type="match status" value="1"/>
</dbReference>
<dbReference type="InterPro" id="IPR001841">
    <property type="entry name" value="Znf_RING"/>
</dbReference>
<keyword evidence="4" id="KW-0862">Zinc</keyword>
<evidence type="ECO:0000256" key="2">
    <source>
        <dbReference type="ARBA" id="ARBA00022723"/>
    </source>
</evidence>
<keyword evidence="11" id="KW-1185">Reference proteome</keyword>
<dbReference type="InterPro" id="IPR013083">
    <property type="entry name" value="Znf_RING/FYVE/PHD"/>
</dbReference>
<protein>
    <recommendedName>
        <fullName evidence="12">RING-type domain-containing protein</fullName>
    </recommendedName>
</protein>
<proteinExistence type="predicted"/>
<feature type="compositionally biased region" description="Low complexity" evidence="7">
    <location>
        <begin position="498"/>
        <end position="509"/>
    </location>
</feature>
<comment type="subcellular location">
    <subcellularLocation>
        <location evidence="1">Nucleus</location>
    </subcellularLocation>
</comment>
<feature type="compositionally biased region" description="Low complexity" evidence="7">
    <location>
        <begin position="123"/>
        <end position="138"/>
    </location>
</feature>
<feature type="compositionally biased region" description="Low complexity" evidence="7">
    <location>
        <begin position="251"/>
        <end position="274"/>
    </location>
</feature>
<feature type="region of interest" description="Disordered" evidence="7">
    <location>
        <begin position="480"/>
        <end position="616"/>
    </location>
</feature>
<feature type="compositionally biased region" description="Low complexity" evidence="7">
    <location>
        <begin position="664"/>
        <end position="675"/>
    </location>
</feature>
<organism evidence="10 11">
    <name type="scientific">Macrostomum lignano</name>
    <dbReference type="NCBI Taxonomy" id="282301"/>
    <lineage>
        <taxon>Eukaryota</taxon>
        <taxon>Metazoa</taxon>
        <taxon>Spiralia</taxon>
        <taxon>Lophotrochozoa</taxon>
        <taxon>Platyhelminthes</taxon>
        <taxon>Rhabditophora</taxon>
        <taxon>Macrostomorpha</taxon>
        <taxon>Macrostomida</taxon>
        <taxon>Macrostomidae</taxon>
        <taxon>Macrostomum</taxon>
    </lineage>
</organism>
<dbReference type="GO" id="GO:0061630">
    <property type="term" value="F:ubiquitin protein ligase activity"/>
    <property type="evidence" value="ECO:0007669"/>
    <property type="project" value="InterPro"/>
</dbReference>
<dbReference type="InterPro" id="IPR033489">
    <property type="entry name" value="RBBP6"/>
</dbReference>
<evidence type="ECO:0000256" key="3">
    <source>
        <dbReference type="ARBA" id="ARBA00022771"/>
    </source>
</evidence>
<dbReference type="InterPro" id="IPR003613">
    <property type="entry name" value="Ubox_domain"/>
</dbReference>
<dbReference type="OrthoDB" id="106784at2759"/>
<gene>
    <name evidence="10" type="ORF">BOX15_Mlig008442g2</name>
</gene>
<feature type="region of interest" description="Disordered" evidence="7">
    <location>
        <begin position="661"/>
        <end position="728"/>
    </location>
</feature>
<dbReference type="PANTHER" id="PTHR15439">
    <property type="entry name" value="RETINOBLASTOMA-BINDING PROTEIN 6"/>
    <property type="match status" value="1"/>
</dbReference>
<dbReference type="GO" id="GO:0006397">
    <property type="term" value="P:mRNA processing"/>
    <property type="evidence" value="ECO:0007669"/>
    <property type="project" value="InterPro"/>
</dbReference>
<evidence type="ECO:0000313" key="10">
    <source>
        <dbReference type="EMBL" id="PAA53290.1"/>
    </source>
</evidence>